<proteinExistence type="predicted"/>
<keyword evidence="3" id="KW-1185">Reference proteome</keyword>
<dbReference type="EMBL" id="JASPKY010000823">
    <property type="protein sequence ID" value="KAK9681341.1"/>
    <property type="molecule type" value="Genomic_DNA"/>
</dbReference>
<gene>
    <name evidence="2" type="ORF">QE152_g38378</name>
</gene>
<sequence length="476" mass="52067">MYKQATLPVGNNRTVSVMARVSQTPNAPGSDRGTKLGGDNVSIASSMAPSTLPSVHMEPRAPTKQTSFIDPVSSSLTNQTNQIATNAIPRAGSHVSYKSTRSQPSSISRAQFNANRQPSKASQIQRQPVVSPNRRTSKGSYQEYMGAKNYQHPSSICRQFSSASYNPSNHQRWPTNHANALADYRQPSTNVGPPPAQVCPPPAQVCQQPRTMSSTPSRFASRTSQYSRNTSDSVAQCLNPIPEIASVRDNSLNCPSLRHSSRAPIMRQQHIPCMSSSGVMTARSTSCTSATTPRHTCCHEPGAVDPYLGAGGIREEPTRDYTPCHRGASAYSHKSVTCNLRRETSCTSHDASTFTVYPAYFRSSTNKLGCDRVRDAEIIEALAPCRRVSHGDVKETTWRVKIMKDYGTQTRPAEHGVRTQTSDTRMISAEKLEQLLPCSEKFNEKIHDLENACRSSPTDCAMMAYGDACHSNGNHV</sequence>
<evidence type="ECO:0000313" key="3">
    <source>
        <dbReference type="Proteomes" id="UP001458880"/>
    </source>
</evidence>
<feature type="region of interest" description="Disordered" evidence="1">
    <location>
        <begin position="50"/>
        <end position="73"/>
    </location>
</feature>
<reference evidence="2 3" key="1">
    <citation type="journal article" date="2024" name="BMC Genomics">
        <title>De novo assembly and annotation of Popillia japonica's genome with initial clues to its potential as an invasive pest.</title>
        <authorList>
            <person name="Cucini C."/>
            <person name="Boschi S."/>
            <person name="Funari R."/>
            <person name="Cardaioli E."/>
            <person name="Iannotti N."/>
            <person name="Marturano G."/>
            <person name="Paoli F."/>
            <person name="Bruttini M."/>
            <person name="Carapelli A."/>
            <person name="Frati F."/>
            <person name="Nardi F."/>
        </authorList>
    </citation>
    <scope>NUCLEOTIDE SEQUENCE [LARGE SCALE GENOMIC DNA]</scope>
    <source>
        <strain evidence="2">DMR45628</strain>
    </source>
</reference>
<evidence type="ECO:0000313" key="2">
    <source>
        <dbReference type="EMBL" id="KAK9681341.1"/>
    </source>
</evidence>
<accession>A0AAW1HX10</accession>
<name>A0AAW1HX10_POPJA</name>
<feature type="compositionally biased region" description="Polar residues" evidence="1">
    <location>
        <begin position="96"/>
        <end position="138"/>
    </location>
</feature>
<organism evidence="2 3">
    <name type="scientific">Popillia japonica</name>
    <name type="common">Japanese beetle</name>
    <dbReference type="NCBI Taxonomy" id="7064"/>
    <lineage>
        <taxon>Eukaryota</taxon>
        <taxon>Metazoa</taxon>
        <taxon>Ecdysozoa</taxon>
        <taxon>Arthropoda</taxon>
        <taxon>Hexapoda</taxon>
        <taxon>Insecta</taxon>
        <taxon>Pterygota</taxon>
        <taxon>Neoptera</taxon>
        <taxon>Endopterygota</taxon>
        <taxon>Coleoptera</taxon>
        <taxon>Polyphaga</taxon>
        <taxon>Scarabaeiformia</taxon>
        <taxon>Scarabaeidae</taxon>
        <taxon>Rutelinae</taxon>
        <taxon>Popillia</taxon>
    </lineage>
</organism>
<comment type="caution">
    <text evidence="2">The sequence shown here is derived from an EMBL/GenBank/DDBJ whole genome shotgun (WGS) entry which is preliminary data.</text>
</comment>
<protein>
    <submittedName>
        <fullName evidence="2">Uncharacterized protein</fullName>
    </submittedName>
</protein>
<feature type="compositionally biased region" description="Polar residues" evidence="1">
    <location>
        <begin position="210"/>
        <end position="226"/>
    </location>
</feature>
<feature type="compositionally biased region" description="Pro residues" evidence="1">
    <location>
        <begin position="192"/>
        <end position="203"/>
    </location>
</feature>
<dbReference type="Proteomes" id="UP001458880">
    <property type="component" value="Unassembled WGS sequence"/>
</dbReference>
<feature type="region of interest" description="Disordered" evidence="1">
    <location>
        <begin position="189"/>
        <end position="226"/>
    </location>
</feature>
<feature type="compositionally biased region" description="Polar residues" evidence="1">
    <location>
        <begin position="63"/>
        <end position="73"/>
    </location>
</feature>
<feature type="region of interest" description="Disordered" evidence="1">
    <location>
        <begin position="88"/>
        <end position="138"/>
    </location>
</feature>
<evidence type="ECO:0000256" key="1">
    <source>
        <dbReference type="SAM" id="MobiDB-lite"/>
    </source>
</evidence>
<dbReference type="AlphaFoldDB" id="A0AAW1HX10"/>